<keyword evidence="6 10" id="KW-0812">Transmembrane</keyword>
<dbReference type="Pfam" id="PF00512">
    <property type="entry name" value="HisKA"/>
    <property type="match status" value="1"/>
</dbReference>
<evidence type="ECO:0000313" key="12">
    <source>
        <dbReference type="EMBL" id="KND59459.1"/>
    </source>
</evidence>
<evidence type="ECO:0000256" key="4">
    <source>
        <dbReference type="ARBA" id="ARBA00022553"/>
    </source>
</evidence>
<dbReference type="PANTHER" id="PTHR45436:SF1">
    <property type="entry name" value="SENSOR PROTEIN QSEC"/>
    <property type="match status" value="1"/>
</dbReference>
<organism evidence="12 13">
    <name type="scientific">Candidatus Burkholderia verschuerenii</name>
    <dbReference type="NCBI Taxonomy" id="242163"/>
    <lineage>
        <taxon>Bacteria</taxon>
        <taxon>Pseudomonadati</taxon>
        <taxon>Pseudomonadota</taxon>
        <taxon>Betaproteobacteria</taxon>
        <taxon>Burkholderiales</taxon>
        <taxon>Burkholderiaceae</taxon>
        <taxon>Burkholderia</taxon>
    </lineage>
</organism>
<dbReference type="Gene3D" id="1.10.287.130">
    <property type="match status" value="1"/>
</dbReference>
<evidence type="ECO:0000259" key="11">
    <source>
        <dbReference type="PROSITE" id="PS50109"/>
    </source>
</evidence>
<evidence type="ECO:0000256" key="3">
    <source>
        <dbReference type="ARBA" id="ARBA00012438"/>
    </source>
</evidence>
<dbReference type="SMART" id="SM00387">
    <property type="entry name" value="HATPase_c"/>
    <property type="match status" value="1"/>
</dbReference>
<feature type="transmembrane region" description="Helical" evidence="10">
    <location>
        <begin position="46"/>
        <end position="66"/>
    </location>
</feature>
<evidence type="ECO:0000256" key="1">
    <source>
        <dbReference type="ARBA" id="ARBA00000085"/>
    </source>
</evidence>
<name>A0A0L0MBW2_9BURK</name>
<dbReference type="GO" id="GO:0000155">
    <property type="term" value="F:phosphorelay sensor kinase activity"/>
    <property type="evidence" value="ECO:0007669"/>
    <property type="project" value="InterPro"/>
</dbReference>
<evidence type="ECO:0000256" key="2">
    <source>
        <dbReference type="ARBA" id="ARBA00004370"/>
    </source>
</evidence>
<dbReference type="OrthoDB" id="8554694at2"/>
<dbReference type="CDD" id="cd00082">
    <property type="entry name" value="HisKA"/>
    <property type="match status" value="1"/>
</dbReference>
<dbReference type="SUPFAM" id="SSF47384">
    <property type="entry name" value="Homodimeric domain of signal transducing histidine kinase"/>
    <property type="match status" value="1"/>
</dbReference>
<dbReference type="InterPro" id="IPR005467">
    <property type="entry name" value="His_kinase_dom"/>
</dbReference>
<evidence type="ECO:0000256" key="7">
    <source>
        <dbReference type="ARBA" id="ARBA00022777"/>
    </source>
</evidence>
<dbReference type="EMBL" id="LFJJ01000127">
    <property type="protein sequence ID" value="KND59459.1"/>
    <property type="molecule type" value="Genomic_DNA"/>
</dbReference>
<evidence type="ECO:0000256" key="8">
    <source>
        <dbReference type="ARBA" id="ARBA00022989"/>
    </source>
</evidence>
<dbReference type="AlphaFoldDB" id="A0A0L0MBW2"/>
<keyword evidence="4" id="KW-0597">Phosphoprotein</keyword>
<dbReference type="GO" id="GO:0005886">
    <property type="term" value="C:plasma membrane"/>
    <property type="evidence" value="ECO:0007669"/>
    <property type="project" value="TreeGrafter"/>
</dbReference>
<gene>
    <name evidence="12" type="ORF">BVER_03217</name>
</gene>
<accession>A0A0L0MBW2</accession>
<feature type="domain" description="Histidine kinase" evidence="11">
    <location>
        <begin position="279"/>
        <end position="491"/>
    </location>
</feature>
<dbReference type="PATRIC" id="fig|242163.4.peg.1033"/>
<dbReference type="InterPro" id="IPR003594">
    <property type="entry name" value="HATPase_dom"/>
</dbReference>
<evidence type="ECO:0000256" key="9">
    <source>
        <dbReference type="ARBA" id="ARBA00023136"/>
    </source>
</evidence>
<evidence type="ECO:0000313" key="13">
    <source>
        <dbReference type="Proteomes" id="UP000036959"/>
    </source>
</evidence>
<keyword evidence="8 10" id="KW-1133">Transmembrane helix</keyword>
<keyword evidence="7 12" id="KW-0418">Kinase</keyword>
<dbReference type="InterPro" id="IPR013727">
    <property type="entry name" value="2CSK_N"/>
</dbReference>
<dbReference type="InterPro" id="IPR036097">
    <property type="entry name" value="HisK_dim/P_sf"/>
</dbReference>
<keyword evidence="9 10" id="KW-0472">Membrane</keyword>
<dbReference type="PRINTS" id="PR00344">
    <property type="entry name" value="BCTRLSENSOR"/>
</dbReference>
<dbReference type="InterPro" id="IPR004358">
    <property type="entry name" value="Sig_transdc_His_kin-like_C"/>
</dbReference>
<sequence>MRKVWTARANDTRIVADATDIPRRWIARLLRSVCVATFQVDLRARLLCWLLIPLATFVLVTAWTSYEAARQTAGLMQDTALLSSARTIIEDIEWADGGLSATIPPAALELFASPYQDQVFYKVVTGRNRLLTGTPDLPTPVRLGFEPVFFETTLNGHAIRAVAFSRELYDSGQAERVTVVVGKTQASREGMVAQLWRPQLIRECIMLAFVAALIPLGLAVELRPLMKLRDDVAGRQPLQIEPMRAERLPQDVKLIVQAINQCIAQLRLNADRQRQFIADAAHQLRTPLSLLDAQLQYATHEDRDDAQAWMALTGARRTAEKMKKITAQLLMLAQAESMPRLTPRKTSLPTVVASVLEDLIVAAQRRNIDLGAEFNGNANVEGDSELLAALVLNLVDNAIRYTQEGGRVTAHVSDDGDKVVLRVIDNGPGISRDVRSRVFERFFRASTSADGTGLGLSIVREIARLHGGDAELGPGEAGAGLTVTVRLPAWKHVGKDDETAAGRG</sequence>
<dbReference type="InterPro" id="IPR036890">
    <property type="entry name" value="HATPase_C_sf"/>
</dbReference>
<protein>
    <recommendedName>
        <fullName evidence="3">histidine kinase</fullName>
        <ecNumber evidence="3">2.7.13.3</ecNumber>
    </recommendedName>
</protein>
<reference evidence="13" key="1">
    <citation type="submission" date="2015-06" db="EMBL/GenBank/DDBJ databases">
        <title>Comparative genomics of Burkholderia leaf nodule symbionts.</title>
        <authorList>
            <person name="Carlier A."/>
            <person name="Eberl L."/>
            <person name="Pinto-Carbo M."/>
        </authorList>
    </citation>
    <scope>NUCLEOTIDE SEQUENCE [LARGE SCALE GENOMIC DNA]</scope>
    <source>
        <strain evidence="13">UZHbot4</strain>
    </source>
</reference>
<dbReference type="EC" id="2.7.13.3" evidence="3"/>
<evidence type="ECO:0000256" key="5">
    <source>
        <dbReference type="ARBA" id="ARBA00022679"/>
    </source>
</evidence>
<dbReference type="PROSITE" id="PS50109">
    <property type="entry name" value="HIS_KIN"/>
    <property type="match status" value="1"/>
</dbReference>
<keyword evidence="5" id="KW-0808">Transferase</keyword>
<dbReference type="InterPro" id="IPR003661">
    <property type="entry name" value="HisK_dim/P_dom"/>
</dbReference>
<dbReference type="SMART" id="SM00388">
    <property type="entry name" value="HisKA"/>
    <property type="match status" value="1"/>
</dbReference>
<dbReference type="Pfam" id="PF02518">
    <property type="entry name" value="HATPase_c"/>
    <property type="match status" value="1"/>
</dbReference>
<dbReference type="Proteomes" id="UP000036959">
    <property type="component" value="Unassembled WGS sequence"/>
</dbReference>
<evidence type="ECO:0000256" key="6">
    <source>
        <dbReference type="ARBA" id="ARBA00022692"/>
    </source>
</evidence>
<dbReference type="RefSeq" id="WP_083452260.1">
    <property type="nucleotide sequence ID" value="NZ_LFJJ01000127.1"/>
</dbReference>
<comment type="catalytic activity">
    <reaction evidence="1">
        <text>ATP + protein L-histidine = ADP + protein N-phospho-L-histidine.</text>
        <dbReference type="EC" id="2.7.13.3"/>
    </reaction>
</comment>
<dbReference type="SUPFAM" id="SSF55874">
    <property type="entry name" value="ATPase domain of HSP90 chaperone/DNA topoisomerase II/histidine kinase"/>
    <property type="match status" value="1"/>
</dbReference>
<dbReference type="Gene3D" id="3.30.565.10">
    <property type="entry name" value="Histidine kinase-like ATPase, C-terminal domain"/>
    <property type="match status" value="1"/>
</dbReference>
<dbReference type="Pfam" id="PF08521">
    <property type="entry name" value="2CSK_N"/>
    <property type="match status" value="1"/>
</dbReference>
<dbReference type="PANTHER" id="PTHR45436">
    <property type="entry name" value="SENSOR HISTIDINE KINASE YKOH"/>
    <property type="match status" value="1"/>
</dbReference>
<comment type="caution">
    <text evidence="12">The sequence shown here is derived from an EMBL/GenBank/DDBJ whole genome shotgun (WGS) entry which is preliminary data.</text>
</comment>
<dbReference type="InterPro" id="IPR050428">
    <property type="entry name" value="TCS_sensor_his_kinase"/>
</dbReference>
<proteinExistence type="predicted"/>
<keyword evidence="13" id="KW-1185">Reference proteome</keyword>
<evidence type="ECO:0000256" key="10">
    <source>
        <dbReference type="SAM" id="Phobius"/>
    </source>
</evidence>
<dbReference type="CDD" id="cd00075">
    <property type="entry name" value="HATPase"/>
    <property type="match status" value="1"/>
</dbReference>
<comment type="subcellular location">
    <subcellularLocation>
        <location evidence="2">Membrane</location>
    </subcellularLocation>
</comment>